<organism evidence="1 2">
    <name type="scientific">Modicisalibacter xianhensis</name>
    <dbReference type="NCBI Taxonomy" id="442341"/>
    <lineage>
        <taxon>Bacteria</taxon>
        <taxon>Pseudomonadati</taxon>
        <taxon>Pseudomonadota</taxon>
        <taxon>Gammaproteobacteria</taxon>
        <taxon>Oceanospirillales</taxon>
        <taxon>Halomonadaceae</taxon>
        <taxon>Modicisalibacter</taxon>
    </lineage>
</organism>
<protein>
    <submittedName>
        <fullName evidence="1">Uncharacterized protein</fullName>
    </submittedName>
</protein>
<name>A0A4R8FNI6_9GAMM</name>
<accession>A0A4R8FNI6</accession>
<reference evidence="1 2" key="1">
    <citation type="submission" date="2019-03" db="EMBL/GenBank/DDBJ databases">
        <title>Freshwater and sediment microbial communities from various areas in North America, analyzing microbe dynamics in response to fracking.</title>
        <authorList>
            <person name="Lamendella R."/>
        </authorList>
    </citation>
    <scope>NUCLEOTIDE SEQUENCE [LARGE SCALE GENOMIC DNA]</scope>
    <source>
        <strain evidence="1 2">6_TX</strain>
    </source>
</reference>
<dbReference type="AlphaFoldDB" id="A0A4R8FNI6"/>
<evidence type="ECO:0000313" key="1">
    <source>
        <dbReference type="EMBL" id="TDX26982.1"/>
    </source>
</evidence>
<dbReference type="RefSeq" id="WP_208324699.1">
    <property type="nucleotide sequence ID" value="NZ_SOEC01000014.1"/>
</dbReference>
<proteinExistence type="predicted"/>
<dbReference type="Proteomes" id="UP000294489">
    <property type="component" value="Unassembled WGS sequence"/>
</dbReference>
<evidence type="ECO:0000313" key="2">
    <source>
        <dbReference type="Proteomes" id="UP000294489"/>
    </source>
</evidence>
<gene>
    <name evidence="1" type="ORF">DFO67_11466</name>
</gene>
<comment type="caution">
    <text evidence="1">The sequence shown here is derived from an EMBL/GenBank/DDBJ whole genome shotgun (WGS) entry which is preliminary data.</text>
</comment>
<sequence length="61" mass="6965">MRSIFLNGNATLFRRKYYLNGSHAGFIMYVSDAAQNQEDSDALRTALKESKGVCNFRNLFL</sequence>
<dbReference type="EMBL" id="SOEC01000014">
    <property type="protein sequence ID" value="TDX26982.1"/>
    <property type="molecule type" value="Genomic_DNA"/>
</dbReference>